<dbReference type="EMBL" id="JBHUEY010000012">
    <property type="protein sequence ID" value="MFD1785766.1"/>
    <property type="molecule type" value="Genomic_DNA"/>
</dbReference>
<comment type="caution">
    <text evidence="1">The sequence shown here is derived from an EMBL/GenBank/DDBJ whole genome shotgun (WGS) entry which is preliminary data.</text>
</comment>
<proteinExistence type="predicted"/>
<dbReference type="RefSeq" id="WP_377283345.1">
    <property type="nucleotide sequence ID" value="NZ_JBHRSI010000009.1"/>
</dbReference>
<gene>
    <name evidence="1" type="ORF">ACFSC0_20405</name>
</gene>
<accession>A0ABW4N7C4</accession>
<evidence type="ECO:0000313" key="1">
    <source>
        <dbReference type="EMBL" id="MFD1785766.1"/>
    </source>
</evidence>
<evidence type="ECO:0000313" key="2">
    <source>
        <dbReference type="Proteomes" id="UP001597237"/>
    </source>
</evidence>
<dbReference type="Proteomes" id="UP001597237">
    <property type="component" value="Unassembled WGS sequence"/>
</dbReference>
<protein>
    <submittedName>
        <fullName evidence="1">Uncharacterized protein</fullName>
    </submittedName>
</protein>
<keyword evidence="2" id="KW-1185">Reference proteome</keyword>
<reference evidence="2" key="1">
    <citation type="journal article" date="2019" name="Int. J. Syst. Evol. Microbiol.">
        <title>The Global Catalogue of Microorganisms (GCM) 10K type strain sequencing project: providing services to taxonomists for standard genome sequencing and annotation.</title>
        <authorList>
            <consortium name="The Broad Institute Genomics Platform"/>
            <consortium name="The Broad Institute Genome Sequencing Center for Infectious Disease"/>
            <person name="Wu L."/>
            <person name="Ma J."/>
        </authorList>
    </citation>
    <scope>NUCLEOTIDE SEQUENCE [LARGE SCALE GENOMIC DNA]</scope>
    <source>
        <strain evidence="2">DFY28</strain>
    </source>
</reference>
<organism evidence="1 2">
    <name type="scientific">Phenylobacterium terrae</name>
    <dbReference type="NCBI Taxonomy" id="2665495"/>
    <lineage>
        <taxon>Bacteria</taxon>
        <taxon>Pseudomonadati</taxon>
        <taxon>Pseudomonadota</taxon>
        <taxon>Alphaproteobacteria</taxon>
        <taxon>Caulobacterales</taxon>
        <taxon>Caulobacteraceae</taxon>
        <taxon>Phenylobacterium</taxon>
    </lineage>
</organism>
<name>A0ABW4N7C4_9CAUL</name>
<sequence>MHVSFFDDVHDNRPKTVDATFDEYAELLRYASELPFARDTKTAAMCSVPALFDPPQRGSINVVQRYAFTGDVDGDKPGDPGFDGMVALLARVGFRFVVHTTTNSSLTTNRYRVIIPFTKPVDGPTYEALCTSINQMLGSIFDESTFDVGRLSIVAHRWRGASDKLPNESDGHHGFAAVLEGDDLDPEIIMSAYPPVIREKPDDAATTAFLAEYVASVEDHDIFALMDFDRSPLVRPEFIDAYLMSPSGGRFYSFMVKVAGRALAKGLPCTPEIVLALGLEMSRRGGKSHRPYARHEAQNAVRFAAQRHVASGNSINPDEQKEQRLAAIMRRLSKTA</sequence>